<name>A0A857GR01_9GAMM</name>
<dbReference type="InterPro" id="IPR053147">
    <property type="entry name" value="Hsp_HslJ-like"/>
</dbReference>
<evidence type="ECO:0000313" key="2">
    <source>
        <dbReference type="EMBL" id="QHD50974.1"/>
    </source>
</evidence>
<feature type="domain" description="DUF306" evidence="1">
    <location>
        <begin position="32"/>
        <end position="142"/>
    </location>
</feature>
<dbReference type="PANTHER" id="PTHR35535">
    <property type="entry name" value="HEAT SHOCK PROTEIN HSLJ"/>
    <property type="match status" value="1"/>
</dbReference>
<evidence type="ECO:0000313" key="3">
    <source>
        <dbReference type="Proteomes" id="UP000463949"/>
    </source>
</evidence>
<evidence type="ECO:0000259" key="1">
    <source>
        <dbReference type="Pfam" id="PF03724"/>
    </source>
</evidence>
<accession>A0A857GR01</accession>
<dbReference type="Proteomes" id="UP000463949">
    <property type="component" value="Chromosome"/>
</dbReference>
<sequence>MRISLAITVTLCLWLGGCQRHVTKYAHTAPDESLINTYWQLLTLNDEPVVAADNVREAHIVMHIDSARLAGSTGCNTLSGRYQHTGQQLTFHPIATTKMACPTAQMRSEQAMLIALKQTRRWNINGSLLELTNARGEPLAVLKAVHLY</sequence>
<dbReference type="PANTHER" id="PTHR35535:SF1">
    <property type="entry name" value="HEAT SHOCK PROTEIN HSLJ"/>
    <property type="match status" value="1"/>
</dbReference>
<dbReference type="InterPro" id="IPR038670">
    <property type="entry name" value="HslJ-like_sf"/>
</dbReference>
<dbReference type="AlphaFoldDB" id="A0A857GR01"/>
<dbReference type="EMBL" id="CP024621">
    <property type="protein sequence ID" value="QHD50974.1"/>
    <property type="molecule type" value="Genomic_DNA"/>
</dbReference>
<gene>
    <name evidence="2" type="ORF">CTT34_15430</name>
</gene>
<dbReference type="Pfam" id="PF03724">
    <property type="entry name" value="META"/>
    <property type="match status" value="1"/>
</dbReference>
<dbReference type="OrthoDB" id="5348860at2"/>
<organism evidence="2 3">
    <name type="scientific">Vreelandella aquamarina</name>
    <dbReference type="NCBI Taxonomy" id="77097"/>
    <lineage>
        <taxon>Bacteria</taxon>
        <taxon>Pseudomonadati</taxon>
        <taxon>Pseudomonadota</taxon>
        <taxon>Gammaproteobacteria</taxon>
        <taxon>Oceanospirillales</taxon>
        <taxon>Halomonadaceae</taxon>
        <taxon>Vreelandella</taxon>
    </lineage>
</organism>
<reference evidence="2 3" key="1">
    <citation type="submission" date="2017-10" db="EMBL/GenBank/DDBJ databases">
        <title>Coral associated bacteria.</title>
        <authorList>
            <person name="Wang X."/>
        </authorList>
    </citation>
    <scope>NUCLEOTIDE SEQUENCE [LARGE SCALE GENOMIC DNA]</scope>
    <source>
        <strain evidence="2 3">SCSIO 43005</strain>
    </source>
</reference>
<dbReference type="KEGG" id="hmd:CTT34_15430"/>
<dbReference type="InterPro" id="IPR005184">
    <property type="entry name" value="DUF306_Meta_HslJ"/>
</dbReference>
<dbReference type="Gene3D" id="2.40.128.270">
    <property type="match status" value="1"/>
</dbReference>
<dbReference type="PROSITE" id="PS51257">
    <property type="entry name" value="PROKAR_LIPOPROTEIN"/>
    <property type="match status" value="1"/>
</dbReference>
<dbReference type="RefSeq" id="WP_159343218.1">
    <property type="nucleotide sequence ID" value="NZ_CP024621.1"/>
</dbReference>
<protein>
    <submittedName>
        <fullName evidence="2">META domain-containing protein</fullName>
    </submittedName>
</protein>
<proteinExistence type="predicted"/>